<dbReference type="Gene3D" id="1.10.1740.10">
    <property type="match status" value="1"/>
</dbReference>
<keyword evidence="9" id="KW-1185">Reference proteome</keyword>
<dbReference type="InterPro" id="IPR039425">
    <property type="entry name" value="RNA_pol_sigma-70-like"/>
</dbReference>
<dbReference type="InterPro" id="IPR036388">
    <property type="entry name" value="WH-like_DNA-bd_sf"/>
</dbReference>
<proteinExistence type="inferred from homology"/>
<comment type="caution">
    <text evidence="8">The sequence shown here is derived from an EMBL/GenBank/DDBJ whole genome shotgun (WGS) entry which is preliminary data.</text>
</comment>
<dbReference type="RefSeq" id="WP_344083589.1">
    <property type="nucleotide sequence ID" value="NZ_BAAAPO010000026.1"/>
</dbReference>
<evidence type="ECO:0000256" key="5">
    <source>
        <dbReference type="ARBA" id="ARBA00023163"/>
    </source>
</evidence>
<dbReference type="Proteomes" id="UP001499938">
    <property type="component" value="Unassembled WGS sequence"/>
</dbReference>
<accession>A0ABP4XWN7</accession>
<dbReference type="SUPFAM" id="SSF88659">
    <property type="entry name" value="Sigma3 and sigma4 domains of RNA polymerase sigma factors"/>
    <property type="match status" value="1"/>
</dbReference>
<evidence type="ECO:0000256" key="3">
    <source>
        <dbReference type="ARBA" id="ARBA00023082"/>
    </source>
</evidence>
<dbReference type="Gene3D" id="1.10.10.10">
    <property type="entry name" value="Winged helix-like DNA-binding domain superfamily/Winged helix DNA-binding domain"/>
    <property type="match status" value="1"/>
</dbReference>
<evidence type="ECO:0000256" key="2">
    <source>
        <dbReference type="ARBA" id="ARBA00023015"/>
    </source>
</evidence>
<evidence type="ECO:0000256" key="4">
    <source>
        <dbReference type="ARBA" id="ARBA00023125"/>
    </source>
</evidence>
<organism evidence="8 9">
    <name type="scientific">Nostocoides veronense</name>
    <dbReference type="NCBI Taxonomy" id="330836"/>
    <lineage>
        <taxon>Bacteria</taxon>
        <taxon>Bacillati</taxon>
        <taxon>Actinomycetota</taxon>
        <taxon>Actinomycetes</taxon>
        <taxon>Micrococcales</taxon>
        <taxon>Intrasporangiaceae</taxon>
        <taxon>Nostocoides</taxon>
    </lineage>
</organism>
<dbReference type="CDD" id="cd06171">
    <property type="entry name" value="Sigma70_r4"/>
    <property type="match status" value="1"/>
</dbReference>
<comment type="similarity">
    <text evidence="1">Belongs to the sigma-70 factor family. ECF subfamily.</text>
</comment>
<dbReference type="InterPro" id="IPR013249">
    <property type="entry name" value="RNA_pol_sigma70_r4_t2"/>
</dbReference>
<keyword evidence="4" id="KW-0238">DNA-binding</keyword>
<keyword evidence="5" id="KW-0804">Transcription</keyword>
<dbReference type="InterPro" id="IPR007627">
    <property type="entry name" value="RNA_pol_sigma70_r2"/>
</dbReference>
<evidence type="ECO:0000256" key="1">
    <source>
        <dbReference type="ARBA" id="ARBA00010641"/>
    </source>
</evidence>
<dbReference type="PANTHER" id="PTHR43133:SF50">
    <property type="entry name" value="ECF RNA POLYMERASE SIGMA FACTOR SIGM"/>
    <property type="match status" value="1"/>
</dbReference>
<name>A0ABP4XWN7_9MICO</name>
<evidence type="ECO:0000313" key="9">
    <source>
        <dbReference type="Proteomes" id="UP001499938"/>
    </source>
</evidence>
<keyword evidence="3" id="KW-0731">Sigma factor</keyword>
<dbReference type="InterPro" id="IPR013325">
    <property type="entry name" value="RNA_pol_sigma_r2"/>
</dbReference>
<feature type="domain" description="RNA polymerase sigma factor 70 region 4 type 2" evidence="7">
    <location>
        <begin position="98"/>
        <end position="150"/>
    </location>
</feature>
<dbReference type="PANTHER" id="PTHR43133">
    <property type="entry name" value="RNA POLYMERASE ECF-TYPE SIGMA FACTO"/>
    <property type="match status" value="1"/>
</dbReference>
<dbReference type="InterPro" id="IPR013324">
    <property type="entry name" value="RNA_pol_sigma_r3/r4-like"/>
</dbReference>
<dbReference type="Pfam" id="PF08281">
    <property type="entry name" value="Sigma70_r4_2"/>
    <property type="match status" value="1"/>
</dbReference>
<feature type="domain" description="RNA polymerase sigma-70 region 2" evidence="6">
    <location>
        <begin position="6"/>
        <end position="70"/>
    </location>
</feature>
<dbReference type="SUPFAM" id="SSF88946">
    <property type="entry name" value="Sigma2 domain of RNA polymerase sigma factors"/>
    <property type="match status" value="1"/>
</dbReference>
<dbReference type="InterPro" id="IPR014325">
    <property type="entry name" value="RNA_pol_sigma-E_actinobac"/>
</dbReference>
<dbReference type="EMBL" id="BAAAPO010000026">
    <property type="protein sequence ID" value="GAA1792927.1"/>
    <property type="molecule type" value="Genomic_DNA"/>
</dbReference>
<protein>
    <submittedName>
        <fullName evidence="8">SigE family RNA polymerase sigma factor</fullName>
    </submittedName>
</protein>
<reference evidence="9" key="1">
    <citation type="journal article" date="2019" name="Int. J. Syst. Evol. Microbiol.">
        <title>The Global Catalogue of Microorganisms (GCM) 10K type strain sequencing project: providing services to taxonomists for standard genome sequencing and annotation.</title>
        <authorList>
            <consortium name="The Broad Institute Genomics Platform"/>
            <consortium name="The Broad Institute Genome Sequencing Center for Infectious Disease"/>
            <person name="Wu L."/>
            <person name="Ma J."/>
        </authorList>
    </citation>
    <scope>NUCLEOTIDE SEQUENCE [LARGE SCALE GENOMIC DNA]</scope>
    <source>
        <strain evidence="9">JCM 15592</strain>
    </source>
</reference>
<gene>
    <name evidence="8" type="ORF">GCM10009811_17150</name>
</gene>
<dbReference type="Pfam" id="PF04542">
    <property type="entry name" value="Sigma70_r2"/>
    <property type="match status" value="1"/>
</dbReference>
<keyword evidence="2" id="KW-0805">Transcription regulation</keyword>
<evidence type="ECO:0000313" key="8">
    <source>
        <dbReference type="EMBL" id="GAA1792927.1"/>
    </source>
</evidence>
<sequence>MEVEELVRARYGALVRAAFLLTGSREGAEDLVQDVLVRAGTRWPRITDRGHPEAYVRRMLVTQSIDTWRKWHREVPAGEATAYLLQSAAEPVAVPTRVALARALARLTPKQRAVLVLRYVEDLTEVATAEALGVAVGTVKSQTRDALARLRVVAPELLAVEDGVKEES</sequence>
<dbReference type="NCBIfam" id="TIGR02983">
    <property type="entry name" value="SigE-fam_strep"/>
    <property type="match status" value="1"/>
</dbReference>
<dbReference type="NCBIfam" id="TIGR02937">
    <property type="entry name" value="sigma70-ECF"/>
    <property type="match status" value="1"/>
</dbReference>
<evidence type="ECO:0000259" key="7">
    <source>
        <dbReference type="Pfam" id="PF08281"/>
    </source>
</evidence>
<dbReference type="InterPro" id="IPR014284">
    <property type="entry name" value="RNA_pol_sigma-70_dom"/>
</dbReference>
<evidence type="ECO:0000259" key="6">
    <source>
        <dbReference type="Pfam" id="PF04542"/>
    </source>
</evidence>